<protein>
    <submittedName>
        <fullName evidence="1">Uncharacterized protein</fullName>
    </submittedName>
</protein>
<evidence type="ECO:0000313" key="1">
    <source>
        <dbReference type="EMBL" id="CEK47379.1"/>
    </source>
</evidence>
<reference evidence="1" key="1">
    <citation type="submission" date="2014-12" db="EMBL/GenBank/DDBJ databases">
        <title>Insight into the proteome of Arion vulgaris.</title>
        <authorList>
            <person name="Aradska J."/>
            <person name="Bulat T."/>
            <person name="Smidak R."/>
            <person name="Sarate P."/>
            <person name="Gangsoo J."/>
            <person name="Sialana F."/>
            <person name="Bilban M."/>
            <person name="Lubec G."/>
        </authorList>
    </citation>
    <scope>NUCLEOTIDE SEQUENCE</scope>
    <source>
        <tissue evidence="1">Skin</tissue>
    </source>
</reference>
<gene>
    <name evidence="1" type="primary">ORF1236</name>
</gene>
<organism evidence="1">
    <name type="scientific">Arion vulgaris</name>
    <dbReference type="NCBI Taxonomy" id="1028688"/>
    <lineage>
        <taxon>Eukaryota</taxon>
        <taxon>Metazoa</taxon>
        <taxon>Spiralia</taxon>
        <taxon>Lophotrochozoa</taxon>
        <taxon>Mollusca</taxon>
        <taxon>Gastropoda</taxon>
        <taxon>Heterobranchia</taxon>
        <taxon>Euthyneura</taxon>
        <taxon>Panpulmonata</taxon>
        <taxon>Eupulmonata</taxon>
        <taxon>Stylommatophora</taxon>
        <taxon>Helicina</taxon>
        <taxon>Arionoidea</taxon>
        <taxon>Arionidae</taxon>
        <taxon>Arion</taxon>
    </lineage>
</organism>
<accession>A0A0B6XU12</accession>
<sequence length="62" mass="6936">MQLIWGIQTCNTFSEIRIIACYAPVTLLFSTTLEDCTKFRQCVCVCLLSITEVLETGETSPT</sequence>
<name>A0A0B6XU12_9EUPU</name>
<proteinExistence type="predicted"/>
<dbReference type="AlphaFoldDB" id="A0A0B6XU12"/>
<dbReference type="EMBL" id="HACG01000514">
    <property type="protein sequence ID" value="CEK47379.1"/>
    <property type="molecule type" value="Transcribed_RNA"/>
</dbReference>